<dbReference type="AlphaFoldDB" id="A0AB73AT45"/>
<feature type="transmembrane region" description="Helical" evidence="1">
    <location>
        <begin position="7"/>
        <end position="30"/>
    </location>
</feature>
<reference evidence="2 3" key="1">
    <citation type="submission" date="2014-02" db="EMBL/GenBank/DDBJ databases">
        <authorList>
            <person name="Sears C."/>
            <person name="Carroll K."/>
            <person name="Sack B.R."/>
            <person name="Qadri F."/>
            <person name="Myers L.L."/>
            <person name="Chung G.-T."/>
            <person name="Escheverria P."/>
            <person name="Fraser C.M."/>
            <person name="Sadzewicz L."/>
            <person name="Shefchek K.A."/>
            <person name="Tallon L."/>
            <person name="Das S.P."/>
            <person name="Daugherty S."/>
            <person name="Mongodin E.F."/>
        </authorList>
    </citation>
    <scope>NUCLEOTIDE SEQUENCE [LARGE SCALE GENOMIC DNA]</scope>
    <source>
        <strain evidence="2 3">3783N1-6</strain>
    </source>
</reference>
<proteinExistence type="predicted"/>
<name>A0AB73AT45_BACFG</name>
<evidence type="ECO:0000256" key="1">
    <source>
        <dbReference type="SAM" id="Phobius"/>
    </source>
</evidence>
<accession>A0AB73AT45</accession>
<organism evidence="2 3">
    <name type="scientific">Bacteroides fragilis str. 3783N1-6</name>
    <dbReference type="NCBI Taxonomy" id="1339310"/>
    <lineage>
        <taxon>Bacteria</taxon>
        <taxon>Pseudomonadati</taxon>
        <taxon>Bacteroidota</taxon>
        <taxon>Bacteroidia</taxon>
        <taxon>Bacteroidales</taxon>
        <taxon>Bacteroidaceae</taxon>
        <taxon>Bacteroides</taxon>
    </lineage>
</organism>
<dbReference type="Proteomes" id="UP000021175">
    <property type="component" value="Unassembled WGS sequence"/>
</dbReference>
<keyword evidence="1" id="KW-0472">Membrane</keyword>
<comment type="caution">
    <text evidence="2">The sequence shown here is derived from an EMBL/GenBank/DDBJ whole genome shotgun (WGS) entry which is preliminary data.</text>
</comment>
<keyword evidence="1" id="KW-0812">Transmembrane</keyword>
<gene>
    <name evidence="2" type="ORF">M119_4646</name>
</gene>
<sequence>MLCFSCIFVRFSLSFFSLMIGAFFIGSFFIQSIQGREQA</sequence>
<evidence type="ECO:0000313" key="3">
    <source>
        <dbReference type="Proteomes" id="UP000021175"/>
    </source>
</evidence>
<dbReference type="EMBL" id="JGEU01000007">
    <property type="protein sequence ID" value="EYB12203.1"/>
    <property type="molecule type" value="Genomic_DNA"/>
</dbReference>
<evidence type="ECO:0000313" key="2">
    <source>
        <dbReference type="EMBL" id="EYB12203.1"/>
    </source>
</evidence>
<keyword evidence="1" id="KW-1133">Transmembrane helix</keyword>
<protein>
    <submittedName>
        <fullName evidence="2">Membrane protein</fullName>
    </submittedName>
</protein>